<sequence length="219" mass="23120">MTTLTYWLKTYWYAPLIIIIGGFFFWQQAQGSSASQPMAENVRASGSSQVMMSRSSGSASSRSRPSQGFVHLKGAVLRPGIYPVRENTRWDEVIKAAGGLTANADMQQINLAKIASDQESLHVPEKGETVAAPAATATSSVASTGDAKTKGGSGGAVDLNKADATQLQTISGIGPKKAADIINYRDSHGGFKEIAELKEVPGIGDKTFETLAPQFTLGP</sequence>
<dbReference type="InterPro" id="IPR004509">
    <property type="entry name" value="Competence_ComEA_HhH"/>
</dbReference>
<evidence type="ECO:0000259" key="3">
    <source>
        <dbReference type="SMART" id="SM00278"/>
    </source>
</evidence>
<gene>
    <name evidence="4" type="ORF">BVJ53_01795</name>
    <name evidence="5" type="ORF">OFW50_06090</name>
</gene>
<feature type="region of interest" description="Disordered" evidence="1">
    <location>
        <begin position="130"/>
        <end position="156"/>
    </location>
</feature>
<dbReference type="InterPro" id="IPR019554">
    <property type="entry name" value="Soluble_ligand-bd"/>
</dbReference>
<dbReference type="InterPro" id="IPR051675">
    <property type="entry name" value="Endo/Exo/Phosphatase_dom_1"/>
</dbReference>
<dbReference type="GO" id="GO:0003677">
    <property type="term" value="F:DNA binding"/>
    <property type="evidence" value="ECO:0007669"/>
    <property type="project" value="InterPro"/>
</dbReference>
<reference evidence="5" key="2">
    <citation type="submission" date="2022-10" db="EMBL/GenBank/DDBJ databases">
        <title>Comparative genomic analysis and in-vitro probiotic properties of the potential probiotic L. chiayiensis AACE 3.</title>
        <authorList>
            <person name="Kang X."/>
        </authorList>
    </citation>
    <scope>NUCLEOTIDE SEQUENCE</scope>
    <source>
        <strain evidence="5">AACE 3</strain>
    </source>
</reference>
<protein>
    <submittedName>
        <fullName evidence="5">Helix-hairpin-helix domain-containing protein</fullName>
    </submittedName>
    <submittedName>
        <fullName evidence="4">Transporter</fullName>
    </submittedName>
</protein>
<dbReference type="GO" id="GO:0015627">
    <property type="term" value="C:type II protein secretion system complex"/>
    <property type="evidence" value="ECO:0007669"/>
    <property type="project" value="TreeGrafter"/>
</dbReference>
<dbReference type="GO" id="GO:0006281">
    <property type="term" value="P:DNA repair"/>
    <property type="evidence" value="ECO:0007669"/>
    <property type="project" value="InterPro"/>
</dbReference>
<dbReference type="AlphaFoldDB" id="A0A4Q1UDY9"/>
<organism evidence="4 6">
    <name type="scientific">Lacticaseibacillus chiayiensis</name>
    <dbReference type="NCBI Taxonomy" id="2100821"/>
    <lineage>
        <taxon>Bacteria</taxon>
        <taxon>Bacillati</taxon>
        <taxon>Bacillota</taxon>
        <taxon>Bacilli</taxon>
        <taxon>Lactobacillales</taxon>
        <taxon>Lactobacillaceae</taxon>
        <taxon>Lacticaseibacillus</taxon>
    </lineage>
</organism>
<feature type="domain" description="Helix-hairpin-helix DNA-binding motif class 1" evidence="3">
    <location>
        <begin position="195"/>
        <end position="214"/>
    </location>
</feature>
<dbReference type="Proteomes" id="UP001164790">
    <property type="component" value="Chromosome"/>
</dbReference>
<proteinExistence type="predicted"/>
<dbReference type="RefSeq" id="WP_129300894.1">
    <property type="nucleotide sequence ID" value="NZ_CP074378.1"/>
</dbReference>
<keyword evidence="7" id="KW-1185">Reference proteome</keyword>
<dbReference type="EMBL" id="CP107523">
    <property type="protein sequence ID" value="UYN57634.1"/>
    <property type="molecule type" value="Genomic_DNA"/>
</dbReference>
<dbReference type="EMBL" id="MSSM01000003">
    <property type="protein sequence ID" value="RXT30286.1"/>
    <property type="molecule type" value="Genomic_DNA"/>
</dbReference>
<name>A0A4Q1UDY9_9LACO</name>
<reference evidence="4 6" key="1">
    <citation type="submission" date="2017-01" db="EMBL/GenBank/DDBJ databases">
        <title>Lactobacillus chiayiensis sp. nov., a lactic acid bacterium isolated from compost.</title>
        <authorList>
            <person name="Huang C.-H."/>
        </authorList>
    </citation>
    <scope>NUCLEOTIDE SEQUENCE [LARGE SCALE GENOMIC DNA]</scope>
    <source>
        <strain evidence="4">Chh01</strain>
        <strain evidence="6">chh01</strain>
    </source>
</reference>
<feature type="compositionally biased region" description="Low complexity" evidence="1">
    <location>
        <begin position="130"/>
        <end position="144"/>
    </location>
</feature>
<dbReference type="Gene3D" id="3.10.560.10">
    <property type="entry name" value="Outer membrane lipoprotein wza domain like"/>
    <property type="match status" value="1"/>
</dbReference>
<dbReference type="Gene3D" id="1.10.150.310">
    <property type="entry name" value="Tex RuvX-like domain-like"/>
    <property type="match status" value="1"/>
</dbReference>
<dbReference type="Pfam" id="PF10531">
    <property type="entry name" value="SLBB"/>
    <property type="match status" value="1"/>
</dbReference>
<evidence type="ECO:0000313" key="7">
    <source>
        <dbReference type="Proteomes" id="UP001164790"/>
    </source>
</evidence>
<keyword evidence="2" id="KW-1133">Transmembrane helix</keyword>
<feature type="domain" description="Helix-hairpin-helix DNA-binding motif class 1" evidence="3">
    <location>
        <begin position="165"/>
        <end position="184"/>
    </location>
</feature>
<dbReference type="SMART" id="SM00278">
    <property type="entry name" value="HhH1"/>
    <property type="match status" value="2"/>
</dbReference>
<keyword evidence="2" id="KW-0472">Membrane</keyword>
<dbReference type="InterPro" id="IPR003583">
    <property type="entry name" value="Hlx-hairpin-Hlx_DNA-bd_motif"/>
</dbReference>
<evidence type="ECO:0000313" key="4">
    <source>
        <dbReference type="EMBL" id="RXT30286.1"/>
    </source>
</evidence>
<evidence type="ECO:0000313" key="5">
    <source>
        <dbReference type="EMBL" id="UYN57634.1"/>
    </source>
</evidence>
<evidence type="ECO:0000256" key="2">
    <source>
        <dbReference type="SAM" id="Phobius"/>
    </source>
</evidence>
<dbReference type="NCBIfam" id="TIGR00426">
    <property type="entry name" value="competence protein ComEA helix-hairpin-helix repeat region"/>
    <property type="match status" value="1"/>
</dbReference>
<dbReference type="GO" id="GO:0015628">
    <property type="term" value="P:protein secretion by the type II secretion system"/>
    <property type="evidence" value="ECO:0007669"/>
    <property type="project" value="TreeGrafter"/>
</dbReference>
<feature type="region of interest" description="Disordered" evidence="1">
    <location>
        <begin position="37"/>
        <end position="67"/>
    </location>
</feature>
<evidence type="ECO:0000313" key="6">
    <source>
        <dbReference type="Proteomes" id="UP000290475"/>
    </source>
</evidence>
<dbReference type="SUPFAM" id="SSF47781">
    <property type="entry name" value="RuvA domain 2-like"/>
    <property type="match status" value="1"/>
</dbReference>
<accession>A0A4Q1UDY9</accession>
<dbReference type="Proteomes" id="UP000290475">
    <property type="component" value="Unassembled WGS sequence"/>
</dbReference>
<dbReference type="InterPro" id="IPR010994">
    <property type="entry name" value="RuvA_2-like"/>
</dbReference>
<dbReference type="PANTHER" id="PTHR21180:SF32">
    <property type="entry name" value="ENDONUCLEASE_EXONUCLEASE_PHOSPHATASE FAMILY DOMAIN-CONTAINING PROTEIN 1"/>
    <property type="match status" value="1"/>
</dbReference>
<evidence type="ECO:0000256" key="1">
    <source>
        <dbReference type="SAM" id="MobiDB-lite"/>
    </source>
</evidence>
<dbReference type="Pfam" id="PF12836">
    <property type="entry name" value="HHH_3"/>
    <property type="match status" value="1"/>
</dbReference>
<feature type="transmembrane region" description="Helical" evidence="2">
    <location>
        <begin position="6"/>
        <end position="26"/>
    </location>
</feature>
<dbReference type="PANTHER" id="PTHR21180">
    <property type="entry name" value="ENDONUCLEASE/EXONUCLEASE/PHOSPHATASE FAMILY DOMAIN-CONTAINING PROTEIN 1"/>
    <property type="match status" value="1"/>
</dbReference>
<feature type="compositionally biased region" description="Low complexity" evidence="1">
    <location>
        <begin position="44"/>
        <end position="67"/>
    </location>
</feature>
<keyword evidence="2" id="KW-0812">Transmembrane</keyword>